<dbReference type="Proteomes" id="UP000052258">
    <property type="component" value="Unassembled WGS sequence"/>
</dbReference>
<comment type="catalytic activity">
    <reaction evidence="3">
        <text>5-enolpyruvoyl-6-hydroxy-2-succinyl-cyclohex-3-ene-1-carboxylate = (1R,6R)-6-hydroxy-2-succinyl-cyclohexa-2,4-diene-1-carboxylate + pyruvate</text>
        <dbReference type="Rhea" id="RHEA:25597"/>
        <dbReference type="ChEBI" id="CHEBI:15361"/>
        <dbReference type="ChEBI" id="CHEBI:58689"/>
        <dbReference type="ChEBI" id="CHEBI:58818"/>
        <dbReference type="EC" id="4.2.99.20"/>
    </reaction>
</comment>
<reference evidence="5 6" key="1">
    <citation type="journal article" date="2015" name="Genome Biol. Evol.">
        <title>Comparative Genomics of Listeria Sensu Lato: Genus-Wide Differences in Evolutionary Dynamics and the Progressive Gain of Complex, Potentially Pathogenicity-Related Traits through Lateral Gene Transfer.</title>
        <authorList>
            <person name="Chiara M."/>
            <person name="Caruso M."/>
            <person name="D'Erchia A.M."/>
            <person name="Manzari C."/>
            <person name="Fraccalvieri R."/>
            <person name="Goffredo E."/>
            <person name="Latorre L."/>
            <person name="Miccolupo A."/>
            <person name="Padalino I."/>
            <person name="Santagada G."/>
            <person name="Chiocco D."/>
            <person name="Pesole G."/>
            <person name="Horner D.S."/>
            <person name="Parisi A."/>
        </authorList>
    </citation>
    <scope>NUCLEOTIDE SEQUENCE [LARGE SCALE GENOMIC DNA]</scope>
    <source>
        <strain evidence="5 6">1991</strain>
    </source>
</reference>
<keyword evidence="6" id="KW-1185">Reference proteome</keyword>
<proteinExistence type="inferred from homology"/>
<dbReference type="EMBL" id="AZHO01000007">
    <property type="protein sequence ID" value="KMT60679.1"/>
    <property type="molecule type" value="Genomic_DNA"/>
</dbReference>
<gene>
    <name evidence="3" type="primary">menH</name>
    <name evidence="5" type="ORF">X560_0807</name>
</gene>
<comment type="caution">
    <text evidence="5">The sequence shown here is derived from an EMBL/GenBank/DDBJ whole genome shotgun (WGS) entry which is preliminary data.</text>
</comment>
<evidence type="ECO:0000256" key="1">
    <source>
        <dbReference type="ARBA" id="ARBA00022428"/>
    </source>
</evidence>
<dbReference type="UniPathway" id="UPA00079"/>
<name>A0A0J8GI75_9LIST</name>
<dbReference type="PANTHER" id="PTHR42916:SF1">
    <property type="entry name" value="PROTEIN PHYLLO, CHLOROPLASTIC"/>
    <property type="match status" value="1"/>
</dbReference>
<sequence>MKLFSHFVDHHEKLDMMWLHGFTGSHQTFCQLDILKANLILPDLPGHGKSDSNCAEDYSLSATEAALNALLRPQQKTILAGYSMGARLAMSQVMQNQNRFSGLVMISGSPGLQTEPERLNRRARDAELAQFIKEKGLTEFVSYWENLPLFASQKKLNVEVQERIRRERLSQSESGLMHSLAGVGTGSLPSYWDKLSSLSMPVLLITGELDKKFCDIAQKMADLLPNVTYVCVEGAGHAVHLEAPEEVSKIINKWLNNHF</sequence>
<comment type="subunit">
    <text evidence="3">Monomer.</text>
</comment>
<evidence type="ECO:0000313" key="5">
    <source>
        <dbReference type="EMBL" id="KMT60679.1"/>
    </source>
</evidence>
<keyword evidence="5" id="KW-0378">Hydrolase</keyword>
<dbReference type="PATRIC" id="fig|1430899.3.peg.833"/>
<comment type="pathway">
    <text evidence="3">Quinol/quinone metabolism; 1,4-dihydroxy-2-naphthoate biosynthesis; 1,4-dihydroxy-2-naphthoate from chorismate: step 3/7.</text>
</comment>
<evidence type="ECO:0000259" key="4">
    <source>
        <dbReference type="Pfam" id="PF00561"/>
    </source>
</evidence>
<evidence type="ECO:0000313" key="6">
    <source>
        <dbReference type="Proteomes" id="UP000052258"/>
    </source>
</evidence>
<keyword evidence="1 3" id="KW-0474">Menaquinone biosynthesis</keyword>
<dbReference type="OrthoDB" id="9808398at2"/>
<dbReference type="SUPFAM" id="SSF53474">
    <property type="entry name" value="alpha/beta-Hydrolases"/>
    <property type="match status" value="1"/>
</dbReference>
<comment type="pathway">
    <text evidence="3">Quinol/quinone metabolism; menaquinone biosynthesis.</text>
</comment>
<evidence type="ECO:0000256" key="3">
    <source>
        <dbReference type="HAMAP-Rule" id="MF_01660"/>
    </source>
</evidence>
<organism evidence="5 6">
    <name type="scientific">Listeria fleischmannii 1991</name>
    <dbReference type="NCBI Taxonomy" id="1430899"/>
    <lineage>
        <taxon>Bacteria</taxon>
        <taxon>Bacillati</taxon>
        <taxon>Bacillota</taxon>
        <taxon>Bacilli</taxon>
        <taxon>Bacillales</taxon>
        <taxon>Listeriaceae</taxon>
        <taxon>Listeria</taxon>
    </lineage>
</organism>
<dbReference type="PANTHER" id="PTHR42916">
    <property type="entry name" value="2-SUCCINYL-5-ENOLPYRUVYL-6-HYDROXY-3-CYCLOHEXENE-1-CARBOXYLATE SYNTHASE"/>
    <property type="match status" value="1"/>
</dbReference>
<dbReference type="Gene3D" id="3.40.50.1820">
    <property type="entry name" value="alpha/beta hydrolase"/>
    <property type="match status" value="1"/>
</dbReference>
<dbReference type="PRINTS" id="PR00412">
    <property type="entry name" value="EPOXHYDRLASE"/>
</dbReference>
<dbReference type="GO" id="GO:0009234">
    <property type="term" value="P:menaquinone biosynthetic process"/>
    <property type="evidence" value="ECO:0007669"/>
    <property type="project" value="UniProtKB-UniRule"/>
</dbReference>
<dbReference type="InterPro" id="IPR000073">
    <property type="entry name" value="AB_hydrolase_1"/>
</dbReference>
<dbReference type="AlphaFoldDB" id="A0A0J8GI75"/>
<comment type="function">
    <text evidence="3">Catalyzes a proton abstraction reaction that results in 2,5-elimination of pyruvate from 2-succinyl-5-enolpyruvyl-6-hydroxy-3-cyclohexene-1-carboxylate (SEPHCHC) and the formation of 2-succinyl-6-hydroxy-2,4-cyclohexadiene-1-carboxylate (SHCHC).</text>
</comment>
<dbReference type="HAMAP" id="MF_01660">
    <property type="entry name" value="MenH"/>
    <property type="match status" value="1"/>
</dbReference>
<dbReference type="EC" id="4.2.99.20" evidence="3"/>
<dbReference type="InterPro" id="IPR022485">
    <property type="entry name" value="SHCHC_synthase_MenH"/>
</dbReference>
<dbReference type="InterPro" id="IPR000639">
    <property type="entry name" value="Epox_hydrolase-like"/>
</dbReference>
<dbReference type="GO" id="GO:0016787">
    <property type="term" value="F:hydrolase activity"/>
    <property type="evidence" value="ECO:0007669"/>
    <property type="project" value="UniProtKB-KW"/>
</dbReference>
<protein>
    <recommendedName>
        <fullName evidence="3">Putative 2-succinyl-6-hydroxy-2,4-cyclohexadiene-1-carboxylate synthase</fullName>
        <shortName evidence="3">SHCHC synthase</shortName>
        <ecNumber evidence="3">4.2.99.20</ecNumber>
    </recommendedName>
</protein>
<evidence type="ECO:0000256" key="2">
    <source>
        <dbReference type="ARBA" id="ARBA00023239"/>
    </source>
</evidence>
<dbReference type="GO" id="GO:0070205">
    <property type="term" value="F:2-succinyl-6-hydroxy-2,4-cyclohexadiene-1-carboxylate synthase activity"/>
    <property type="evidence" value="ECO:0007669"/>
    <property type="project" value="UniProtKB-UniRule"/>
</dbReference>
<dbReference type="NCBIfam" id="TIGR03695">
    <property type="entry name" value="menH_SHCHC"/>
    <property type="match status" value="1"/>
</dbReference>
<dbReference type="InterPro" id="IPR029058">
    <property type="entry name" value="AB_hydrolase_fold"/>
</dbReference>
<dbReference type="UniPathway" id="UPA01057">
    <property type="reaction ID" value="UER00900"/>
</dbReference>
<keyword evidence="2 3" id="KW-0456">Lyase</keyword>
<accession>A0A0J8GI75</accession>
<feature type="domain" description="AB hydrolase-1" evidence="4">
    <location>
        <begin position="19"/>
        <end position="244"/>
    </location>
</feature>
<dbReference type="Pfam" id="PF00561">
    <property type="entry name" value="Abhydrolase_1"/>
    <property type="match status" value="1"/>
</dbReference>
<comment type="similarity">
    <text evidence="3">Belongs to the AB hydrolase superfamily. MenH family.</text>
</comment>
<dbReference type="RefSeq" id="WP_007475233.1">
    <property type="nucleotide sequence ID" value="NZ_KQ130610.1"/>
</dbReference>